<dbReference type="SUPFAM" id="SSF50156">
    <property type="entry name" value="PDZ domain-like"/>
    <property type="match status" value="1"/>
</dbReference>
<dbReference type="NCBIfam" id="TIGR00225">
    <property type="entry name" value="prc"/>
    <property type="match status" value="1"/>
</dbReference>
<evidence type="ECO:0000256" key="3">
    <source>
        <dbReference type="ARBA" id="ARBA00022801"/>
    </source>
</evidence>
<dbReference type="CDD" id="cd07560">
    <property type="entry name" value="Peptidase_S41_CPP"/>
    <property type="match status" value="1"/>
</dbReference>
<dbReference type="RefSeq" id="WP_249293720.1">
    <property type="nucleotide sequence ID" value="NZ_JACRSV010000001.1"/>
</dbReference>
<reference evidence="8" key="1">
    <citation type="submission" date="2020-08" db="EMBL/GenBank/DDBJ databases">
        <title>Genome public.</title>
        <authorList>
            <person name="Liu C."/>
            <person name="Sun Q."/>
        </authorList>
    </citation>
    <scope>NUCLEOTIDE SEQUENCE</scope>
    <source>
        <strain evidence="8">NSJ-33</strain>
    </source>
</reference>
<dbReference type="SMART" id="SM00228">
    <property type="entry name" value="PDZ"/>
    <property type="match status" value="1"/>
</dbReference>
<dbReference type="AlphaFoldDB" id="A0A926I5F9"/>
<dbReference type="Gene3D" id="3.90.226.10">
    <property type="entry name" value="2-enoyl-CoA Hydratase, Chain A, domain 1"/>
    <property type="match status" value="1"/>
</dbReference>
<proteinExistence type="inferred from homology"/>
<dbReference type="GO" id="GO:0030288">
    <property type="term" value="C:outer membrane-bounded periplasmic space"/>
    <property type="evidence" value="ECO:0007669"/>
    <property type="project" value="TreeGrafter"/>
</dbReference>
<organism evidence="8 9">
    <name type="scientific">Fumia xinanensis</name>
    <dbReference type="NCBI Taxonomy" id="2763659"/>
    <lineage>
        <taxon>Bacteria</taxon>
        <taxon>Bacillati</taxon>
        <taxon>Bacillota</taxon>
        <taxon>Clostridia</taxon>
        <taxon>Eubacteriales</taxon>
        <taxon>Oscillospiraceae</taxon>
        <taxon>Fumia</taxon>
    </lineage>
</organism>
<dbReference type="Pfam" id="PF17820">
    <property type="entry name" value="PDZ_6"/>
    <property type="match status" value="1"/>
</dbReference>
<gene>
    <name evidence="8" type="ORF">H8710_01950</name>
</gene>
<dbReference type="CDD" id="cd06782">
    <property type="entry name" value="cpPDZ_CPP-like"/>
    <property type="match status" value="1"/>
</dbReference>
<dbReference type="PANTHER" id="PTHR32060">
    <property type="entry name" value="TAIL-SPECIFIC PROTEASE"/>
    <property type="match status" value="1"/>
</dbReference>
<keyword evidence="4 5" id="KW-0720">Serine protease</keyword>
<sequence length="396" mass="43683">MNKKISLGVAICFMAIAAAITFTITMFFSLNVFNTKIANVDEREHLYKKLSEIDTYVRNQYLGDIDEENLLNYVARGYMVGIDDKYAAYMTQEEYKYYQQENEGTLVGIGTTARKDDSGYILIVDVKEASPAEAAGIQAGDLIVKVNEEDILTIGYTQAMSNIKGEEGTKVNLALRREGEDYSVELTRKNIQSSTIEYRPLGENGYIKISNFDDTTVDDFKYAVSDLKSQGVKGLIFDVRNNPGGLLDSVADVLDYLLPEGDLVSETNKKGETKVLRTSDSSCIELPMVVLVDGETASAAELFAADLRDFKVAELIGQTTYGKGIMQGAFPLEDGSAIKMTVGYFNPHSGVNFNGVGLKPDYEVALTTEQKLNFDTLDETSDPQLMKAIEVLNAKE</sequence>
<evidence type="ECO:0000256" key="5">
    <source>
        <dbReference type="RuleBase" id="RU004404"/>
    </source>
</evidence>
<dbReference type="SUPFAM" id="SSF52096">
    <property type="entry name" value="ClpP/crotonase"/>
    <property type="match status" value="1"/>
</dbReference>
<dbReference type="GO" id="GO:0008236">
    <property type="term" value="F:serine-type peptidase activity"/>
    <property type="evidence" value="ECO:0007669"/>
    <property type="project" value="UniProtKB-KW"/>
</dbReference>
<dbReference type="InterPro" id="IPR036034">
    <property type="entry name" value="PDZ_sf"/>
</dbReference>
<keyword evidence="3 5" id="KW-0378">Hydrolase</keyword>
<feature type="domain" description="PDZ" evidence="7">
    <location>
        <begin position="95"/>
        <end position="190"/>
    </location>
</feature>
<dbReference type="InterPro" id="IPR029045">
    <property type="entry name" value="ClpP/crotonase-like_dom_sf"/>
</dbReference>
<comment type="caution">
    <text evidence="8">The sequence shown here is derived from an EMBL/GenBank/DDBJ whole genome shotgun (WGS) entry which is preliminary data.</text>
</comment>
<dbReference type="Gene3D" id="3.30.750.44">
    <property type="match status" value="1"/>
</dbReference>
<dbReference type="PANTHER" id="PTHR32060:SF30">
    <property type="entry name" value="CARBOXY-TERMINAL PROCESSING PROTEASE CTPA"/>
    <property type="match status" value="1"/>
</dbReference>
<evidence type="ECO:0000256" key="4">
    <source>
        <dbReference type="ARBA" id="ARBA00022825"/>
    </source>
</evidence>
<evidence type="ECO:0000256" key="6">
    <source>
        <dbReference type="SAM" id="Phobius"/>
    </source>
</evidence>
<accession>A0A926I5F9</accession>
<dbReference type="InterPro" id="IPR001478">
    <property type="entry name" value="PDZ"/>
</dbReference>
<dbReference type="InterPro" id="IPR004447">
    <property type="entry name" value="Peptidase_S41A"/>
</dbReference>
<protein>
    <submittedName>
        <fullName evidence="8">S41 family peptidase</fullName>
    </submittedName>
</protein>
<dbReference type="SMART" id="SM00245">
    <property type="entry name" value="TSPc"/>
    <property type="match status" value="1"/>
</dbReference>
<dbReference type="GO" id="GO:0006508">
    <property type="term" value="P:proteolysis"/>
    <property type="evidence" value="ECO:0007669"/>
    <property type="project" value="UniProtKB-KW"/>
</dbReference>
<keyword evidence="9" id="KW-1185">Reference proteome</keyword>
<dbReference type="GO" id="GO:0004175">
    <property type="term" value="F:endopeptidase activity"/>
    <property type="evidence" value="ECO:0007669"/>
    <property type="project" value="TreeGrafter"/>
</dbReference>
<keyword evidence="2 5" id="KW-0645">Protease</keyword>
<name>A0A926I5F9_9FIRM</name>
<dbReference type="PROSITE" id="PS50106">
    <property type="entry name" value="PDZ"/>
    <property type="match status" value="1"/>
</dbReference>
<comment type="similarity">
    <text evidence="1 5">Belongs to the peptidase S41A family.</text>
</comment>
<evidence type="ECO:0000256" key="2">
    <source>
        <dbReference type="ARBA" id="ARBA00022670"/>
    </source>
</evidence>
<keyword evidence="6" id="KW-1133">Transmembrane helix</keyword>
<evidence type="ECO:0000313" key="8">
    <source>
        <dbReference type="EMBL" id="MBC8558825.1"/>
    </source>
</evidence>
<dbReference type="GO" id="GO:0007165">
    <property type="term" value="P:signal transduction"/>
    <property type="evidence" value="ECO:0007669"/>
    <property type="project" value="TreeGrafter"/>
</dbReference>
<keyword evidence="6" id="KW-0812">Transmembrane</keyword>
<dbReference type="InterPro" id="IPR041489">
    <property type="entry name" value="PDZ_6"/>
</dbReference>
<evidence type="ECO:0000313" key="9">
    <source>
        <dbReference type="Proteomes" id="UP000610760"/>
    </source>
</evidence>
<evidence type="ECO:0000259" key="7">
    <source>
        <dbReference type="PROSITE" id="PS50106"/>
    </source>
</evidence>
<dbReference type="Gene3D" id="2.30.42.10">
    <property type="match status" value="1"/>
</dbReference>
<dbReference type="Pfam" id="PF03572">
    <property type="entry name" value="Peptidase_S41"/>
    <property type="match status" value="1"/>
</dbReference>
<keyword evidence="6" id="KW-0472">Membrane</keyword>
<dbReference type="Proteomes" id="UP000610760">
    <property type="component" value="Unassembled WGS sequence"/>
</dbReference>
<dbReference type="InterPro" id="IPR005151">
    <property type="entry name" value="Tail-specific_protease"/>
</dbReference>
<dbReference type="EMBL" id="JACRSV010000001">
    <property type="protein sequence ID" value="MBC8558825.1"/>
    <property type="molecule type" value="Genomic_DNA"/>
</dbReference>
<evidence type="ECO:0000256" key="1">
    <source>
        <dbReference type="ARBA" id="ARBA00009179"/>
    </source>
</evidence>
<feature type="transmembrane region" description="Helical" evidence="6">
    <location>
        <begin position="7"/>
        <end position="30"/>
    </location>
</feature>